<dbReference type="OrthoDB" id="9814867at2"/>
<keyword evidence="7" id="KW-1185">Reference proteome</keyword>
<dbReference type="RefSeq" id="WP_090886389.1">
    <property type="nucleotide sequence ID" value="NZ_FOGG01000023.1"/>
</dbReference>
<sequence>MNTIKTYYKLLLTAFTLLSFFTANSQTQTVDLTGKWRFQTDVMDFRRGSLSPRYNHELQGEIQLPGITDDYQIGYKVPYKYIDRLTRKYEYLGPAWYQRDFEIPQAWKGKQIFIYFERTSWLSSIYVDTKEVSKNDYVSVPHNHNLTAFLKPGKTHRITVCIDNRFQYNTHKWDHAHTEFTQINWNGILGEMKMIAVDPVYIEDLQVYPNISEQSIDVKMDLANPTGKPISGSIKFNVAGKNYKLDKVMKVSGKDSLIHFEGKISLGKQIKLWDEFQPNLYTLSCKLSSDVEGARFEHEKTATFGMREVKQGKNHVLINNKPVHLRGNVENAVFPKTGYAPVKEDEWERIMQLMKKYGLNHLRFHSWCPPDAAFRMADKYGIYFQVEMPMWGRDAEPDEARYNFFRREMIAILKEYGNHPSFVLYCNGNEITGNFDFIEELTAKGRLRDNRHLFCGSTARTRVKSDQFYVSQQTNKGPVKVYEGLPYTNWDVSQQSDVDVPVISHESGQRAVYPNFEEIKKYANSPVEARNFEVFRELLEKNGMLDQANDFFKASGALTVVEYKAVVEALLRSGKSAGFQLLSINDFPGQGYASVGILDPFWDSKGLISPEKWREFCGPTVALLRYAKSAYFNDEVFQGDAELYNFSPSGLKNAKIKWLLKDESGKMIKQGGLKTQTLGTDGVFPMGKFTFDLKDIKKAEKLTVSVVVNDTIKNNWNIWVYPRNENLLTTTADVLYTTVFDDQAKQKLAAGGKVVLTPFPEQVQGRKSIFHNHFWNPIMFAWPPMTIGCLIHKEEPVFADFITANHTDWQWWDILNNAKVIEMKDAQQALRPFIQVIDANDKNEKLGIGFEALVGKGKLLVLAVDTKKDMDKRPATRQLLKSIDTYVKGDQFNPKVTVDERFIQSFMVKQFENKP</sequence>
<dbReference type="Gene3D" id="2.60.40.10">
    <property type="entry name" value="Immunoglobulins"/>
    <property type="match status" value="1"/>
</dbReference>
<dbReference type="SUPFAM" id="SSF51445">
    <property type="entry name" value="(Trans)glycosidases"/>
    <property type="match status" value="1"/>
</dbReference>
<evidence type="ECO:0000313" key="6">
    <source>
        <dbReference type="EMBL" id="SER97215.1"/>
    </source>
</evidence>
<evidence type="ECO:0000259" key="3">
    <source>
        <dbReference type="Pfam" id="PF00703"/>
    </source>
</evidence>
<dbReference type="InterPro" id="IPR006104">
    <property type="entry name" value="Glyco_hydro_2_N"/>
</dbReference>
<dbReference type="Proteomes" id="UP000199572">
    <property type="component" value="Unassembled WGS sequence"/>
</dbReference>
<dbReference type="InterPro" id="IPR013783">
    <property type="entry name" value="Ig-like_fold"/>
</dbReference>
<gene>
    <name evidence="6" type="ORF">SAMN04488023_12327</name>
</gene>
<reference evidence="7" key="1">
    <citation type="submission" date="2016-10" db="EMBL/GenBank/DDBJ databases">
        <authorList>
            <person name="Varghese N."/>
            <person name="Submissions S."/>
        </authorList>
    </citation>
    <scope>NUCLEOTIDE SEQUENCE [LARGE SCALE GENOMIC DNA]</scope>
    <source>
        <strain evidence="7">DSM 18610</strain>
    </source>
</reference>
<dbReference type="SUPFAM" id="SSF49785">
    <property type="entry name" value="Galactose-binding domain-like"/>
    <property type="match status" value="1"/>
</dbReference>
<feature type="domain" description="Glycoside hydrolase family 2 immunoglobulin-like beta-sandwich" evidence="3">
    <location>
        <begin position="200"/>
        <end position="307"/>
    </location>
</feature>
<evidence type="ECO:0000259" key="4">
    <source>
        <dbReference type="Pfam" id="PF02836"/>
    </source>
</evidence>
<evidence type="ECO:0000313" key="7">
    <source>
        <dbReference type="Proteomes" id="UP000199572"/>
    </source>
</evidence>
<evidence type="ECO:0000256" key="2">
    <source>
        <dbReference type="SAM" id="SignalP"/>
    </source>
</evidence>
<accession>A0A1H9TJ37</accession>
<keyword evidence="2" id="KW-0732">Signal</keyword>
<dbReference type="Gene3D" id="3.20.20.80">
    <property type="entry name" value="Glycosidases"/>
    <property type="match status" value="1"/>
</dbReference>
<feature type="chain" id="PRO_5011554374" evidence="2">
    <location>
        <begin position="26"/>
        <end position="915"/>
    </location>
</feature>
<dbReference type="Pfam" id="PF02836">
    <property type="entry name" value="Glyco_hydro_2_C"/>
    <property type="match status" value="1"/>
</dbReference>
<evidence type="ECO:0000259" key="5">
    <source>
        <dbReference type="Pfam" id="PF02837"/>
    </source>
</evidence>
<protein>
    <submittedName>
        <fullName evidence="6">Glycosyl hydrolases family 2, TIM barrel domain</fullName>
    </submittedName>
</protein>
<dbReference type="Pfam" id="PF02837">
    <property type="entry name" value="Glyco_hydro_2_N"/>
    <property type="match status" value="1"/>
</dbReference>
<name>A0A1H9TJ37_9SPHI</name>
<dbReference type="STRING" id="390241.SAMN04488023_12327"/>
<dbReference type="Gene3D" id="2.60.120.260">
    <property type="entry name" value="Galactose-binding domain-like"/>
    <property type="match status" value="1"/>
</dbReference>
<dbReference type="AlphaFoldDB" id="A0A1H9TJ37"/>
<dbReference type="InterPro" id="IPR006102">
    <property type="entry name" value="Ig-like_GH2"/>
</dbReference>
<dbReference type="InterPro" id="IPR017853">
    <property type="entry name" value="GH"/>
</dbReference>
<feature type="domain" description="Glycosyl hydrolases family 2 sugar binding" evidence="5">
    <location>
        <begin position="90"/>
        <end position="167"/>
    </location>
</feature>
<dbReference type="InterPro" id="IPR006103">
    <property type="entry name" value="Glyco_hydro_2_cat"/>
</dbReference>
<keyword evidence="6" id="KW-0378">Hydrolase</keyword>
<dbReference type="GO" id="GO:0004553">
    <property type="term" value="F:hydrolase activity, hydrolyzing O-glycosyl compounds"/>
    <property type="evidence" value="ECO:0007669"/>
    <property type="project" value="InterPro"/>
</dbReference>
<dbReference type="GO" id="GO:0005975">
    <property type="term" value="P:carbohydrate metabolic process"/>
    <property type="evidence" value="ECO:0007669"/>
    <property type="project" value="InterPro"/>
</dbReference>
<feature type="domain" description="Glycoside hydrolase family 2 catalytic" evidence="4">
    <location>
        <begin position="313"/>
        <end position="438"/>
    </location>
</feature>
<feature type="signal peptide" evidence="2">
    <location>
        <begin position="1"/>
        <end position="25"/>
    </location>
</feature>
<dbReference type="EMBL" id="FOGG01000023">
    <property type="protein sequence ID" value="SER97215.1"/>
    <property type="molecule type" value="Genomic_DNA"/>
</dbReference>
<dbReference type="PANTHER" id="PTHR42732:SF1">
    <property type="entry name" value="BETA-MANNOSIDASE"/>
    <property type="match status" value="1"/>
</dbReference>
<dbReference type="InterPro" id="IPR051913">
    <property type="entry name" value="GH2_Domain-Containing"/>
</dbReference>
<dbReference type="InterPro" id="IPR008979">
    <property type="entry name" value="Galactose-bd-like_sf"/>
</dbReference>
<evidence type="ECO:0000256" key="1">
    <source>
        <dbReference type="ARBA" id="ARBA00007401"/>
    </source>
</evidence>
<proteinExistence type="inferred from homology"/>
<comment type="similarity">
    <text evidence="1">Belongs to the glycosyl hydrolase 2 family.</text>
</comment>
<dbReference type="Pfam" id="PF00703">
    <property type="entry name" value="Glyco_hydro_2"/>
    <property type="match status" value="1"/>
</dbReference>
<dbReference type="PANTHER" id="PTHR42732">
    <property type="entry name" value="BETA-GALACTOSIDASE"/>
    <property type="match status" value="1"/>
</dbReference>
<organism evidence="6 7">
    <name type="scientific">Pedobacter rhizosphaerae</name>
    <dbReference type="NCBI Taxonomy" id="390241"/>
    <lineage>
        <taxon>Bacteria</taxon>
        <taxon>Pseudomonadati</taxon>
        <taxon>Bacteroidota</taxon>
        <taxon>Sphingobacteriia</taxon>
        <taxon>Sphingobacteriales</taxon>
        <taxon>Sphingobacteriaceae</taxon>
        <taxon>Pedobacter</taxon>
    </lineage>
</organism>